<dbReference type="GO" id="GO:0031929">
    <property type="term" value="P:TOR signaling"/>
    <property type="evidence" value="ECO:0007669"/>
    <property type="project" value="TreeGrafter"/>
</dbReference>
<dbReference type="PANTHER" id="PTHR21021:SF16">
    <property type="entry name" value="TIP41-LIKE PROTEIN"/>
    <property type="match status" value="1"/>
</dbReference>
<dbReference type="InterPro" id="IPR007303">
    <property type="entry name" value="TIP41-like"/>
</dbReference>
<dbReference type="OrthoDB" id="10253878at2759"/>
<dbReference type="InterPro" id="IPR051330">
    <property type="entry name" value="Phosphatase_reg/MetRdx"/>
</dbReference>
<dbReference type="HOGENOM" id="CLU_039187_0_1_1"/>
<feature type="region of interest" description="Disordered" evidence="2">
    <location>
        <begin position="134"/>
        <end position="217"/>
    </location>
</feature>
<dbReference type="Proteomes" id="UP000031575">
    <property type="component" value="Unassembled WGS sequence"/>
</dbReference>
<organism evidence="3 4">
    <name type="scientific">Sporothrix brasiliensis 5110</name>
    <dbReference type="NCBI Taxonomy" id="1398154"/>
    <lineage>
        <taxon>Eukaryota</taxon>
        <taxon>Fungi</taxon>
        <taxon>Dikarya</taxon>
        <taxon>Ascomycota</taxon>
        <taxon>Pezizomycotina</taxon>
        <taxon>Sordariomycetes</taxon>
        <taxon>Sordariomycetidae</taxon>
        <taxon>Ophiostomatales</taxon>
        <taxon>Ophiostomataceae</taxon>
        <taxon>Sporothrix</taxon>
    </lineage>
</organism>
<protein>
    <recommendedName>
        <fullName evidence="5">TipA protein</fullName>
    </recommendedName>
</protein>
<dbReference type="EMBL" id="AWTV01000006">
    <property type="protein sequence ID" value="KIH92182.1"/>
    <property type="molecule type" value="Genomic_DNA"/>
</dbReference>
<keyword evidence="4" id="KW-1185">Reference proteome</keyword>
<evidence type="ECO:0000256" key="1">
    <source>
        <dbReference type="ARBA" id="ARBA00006658"/>
    </source>
</evidence>
<dbReference type="PANTHER" id="PTHR21021">
    <property type="entry name" value="GAF/PUTATIVE CYTOSKELETAL PROTEIN"/>
    <property type="match status" value="1"/>
</dbReference>
<name>A0A0C2J567_9PEZI</name>
<proteinExistence type="inferred from homology"/>
<dbReference type="GeneID" id="63676224"/>
<evidence type="ECO:0008006" key="5">
    <source>
        <dbReference type="Google" id="ProtNLM"/>
    </source>
</evidence>
<evidence type="ECO:0000256" key="2">
    <source>
        <dbReference type="SAM" id="MobiDB-lite"/>
    </source>
</evidence>
<accession>A0A0C2J567</accession>
<dbReference type="VEuPathDB" id="FungiDB:SPBR_03000"/>
<dbReference type="RefSeq" id="XP_040620192.1">
    <property type="nucleotide sequence ID" value="XM_040761303.1"/>
</dbReference>
<feature type="compositionally biased region" description="Low complexity" evidence="2">
    <location>
        <begin position="142"/>
        <end position="178"/>
    </location>
</feature>
<feature type="compositionally biased region" description="Low complexity" evidence="2">
    <location>
        <begin position="201"/>
        <end position="217"/>
    </location>
</feature>
<dbReference type="GO" id="GO:0005829">
    <property type="term" value="C:cytosol"/>
    <property type="evidence" value="ECO:0007669"/>
    <property type="project" value="TreeGrafter"/>
</dbReference>
<evidence type="ECO:0000313" key="3">
    <source>
        <dbReference type="EMBL" id="KIH92182.1"/>
    </source>
</evidence>
<dbReference type="Pfam" id="PF04176">
    <property type="entry name" value="TIP41"/>
    <property type="match status" value="1"/>
</dbReference>
<evidence type="ECO:0000313" key="4">
    <source>
        <dbReference type="Proteomes" id="UP000031575"/>
    </source>
</evidence>
<comment type="caution">
    <text evidence="3">The sequence shown here is derived from an EMBL/GenBank/DDBJ whole genome shotgun (WGS) entry which is preliminary data.</text>
</comment>
<sequence length="353" mass="38424">MAAPVNDITSPNEPFLSPADLAQATRTHVVQGRWQVSSRKLPISRASAIDAMTDRISIPVPEMIFGDNQVAIQHLPSGWAIWFDAGDALDEVDKTGQGRLQVAYASDWASSREMSSVEGIQDVRPYDWSYSTPYKGTEKPVGSSAGSSASGSSRSSANTVSTTPASASTADAAAPAVNGTAPESAQDTSTTLRPPPPPSPSRSASSSPSSSRLSPTTAVTSLPLDLLRRRDPIVFNDDVILYESELDDNGISVLRVKIRVMPQRLLLLSRFYLRLDNVLVRVRDTRVYVDFDTDEVLREYTAREDSFTNLQRTLASRGLRADAIMVALRDANQVADLLPVVESTMERLDLRRS</sequence>
<gene>
    <name evidence="3" type="ORF">SPBR_03000</name>
</gene>
<comment type="similarity">
    <text evidence="1">Belongs to the TIP41 family.</text>
</comment>
<reference evidence="3 4" key="1">
    <citation type="journal article" date="2014" name="BMC Genomics">
        <title>Comparative genomics of the major fungal agents of human and animal Sporotrichosis: Sporothrix schenckii and Sporothrix brasiliensis.</title>
        <authorList>
            <person name="Teixeira M.M."/>
            <person name="de Almeida L.G."/>
            <person name="Kubitschek-Barreira P."/>
            <person name="Alves F.L."/>
            <person name="Kioshima E.S."/>
            <person name="Abadio A.K."/>
            <person name="Fernandes L."/>
            <person name="Derengowski L.S."/>
            <person name="Ferreira K.S."/>
            <person name="Souza R.C."/>
            <person name="Ruiz J.C."/>
            <person name="de Andrade N.C."/>
            <person name="Paes H.C."/>
            <person name="Nicola A.M."/>
            <person name="Albuquerque P."/>
            <person name="Gerber A.L."/>
            <person name="Martins V.P."/>
            <person name="Peconick L.D."/>
            <person name="Neto A.V."/>
            <person name="Chaucanez C.B."/>
            <person name="Silva P.A."/>
            <person name="Cunha O.L."/>
            <person name="de Oliveira F.F."/>
            <person name="dos Santos T.C."/>
            <person name="Barros A.L."/>
            <person name="Soares M.A."/>
            <person name="de Oliveira L.M."/>
            <person name="Marini M.M."/>
            <person name="Villalobos-Duno H."/>
            <person name="Cunha M.M."/>
            <person name="de Hoog S."/>
            <person name="da Silveira J.F."/>
            <person name="Henrissat B."/>
            <person name="Nino-Vega G.A."/>
            <person name="Cisalpino P.S."/>
            <person name="Mora-Montes H.M."/>
            <person name="Almeida S.R."/>
            <person name="Stajich J.E."/>
            <person name="Lopes-Bezerra L.M."/>
            <person name="Vasconcelos A.T."/>
            <person name="Felipe M.S."/>
        </authorList>
    </citation>
    <scope>NUCLEOTIDE SEQUENCE [LARGE SCALE GENOMIC DNA]</scope>
    <source>
        <strain evidence="3 4">5110</strain>
    </source>
</reference>
<dbReference type="AlphaFoldDB" id="A0A0C2J567"/>